<protein>
    <submittedName>
        <fullName evidence="2">Uncharacterized protein</fullName>
    </submittedName>
</protein>
<feature type="non-terminal residue" evidence="2">
    <location>
        <position position="84"/>
    </location>
</feature>
<dbReference type="EMBL" id="HACG01051289">
    <property type="protein sequence ID" value="CEK98160.1"/>
    <property type="molecule type" value="Transcribed_RNA"/>
</dbReference>
<dbReference type="AlphaFoldDB" id="A0A0B7C146"/>
<organism evidence="2">
    <name type="scientific">Arion vulgaris</name>
    <dbReference type="NCBI Taxonomy" id="1028688"/>
    <lineage>
        <taxon>Eukaryota</taxon>
        <taxon>Metazoa</taxon>
        <taxon>Spiralia</taxon>
        <taxon>Lophotrochozoa</taxon>
        <taxon>Mollusca</taxon>
        <taxon>Gastropoda</taxon>
        <taxon>Heterobranchia</taxon>
        <taxon>Euthyneura</taxon>
        <taxon>Panpulmonata</taxon>
        <taxon>Eupulmonata</taxon>
        <taxon>Stylommatophora</taxon>
        <taxon>Helicina</taxon>
        <taxon>Arionoidea</taxon>
        <taxon>Arionidae</taxon>
        <taxon>Arion</taxon>
    </lineage>
</organism>
<feature type="non-terminal residue" evidence="2">
    <location>
        <position position="1"/>
    </location>
</feature>
<sequence length="84" mass="9288">SELFVQEILNEDTLREMSCSSLLAHSDLENSSSSVSRLSTASTTSSTSNSSSCCKIYNTHHIPPSTKNLPAQIEEPSEHRHHHH</sequence>
<accession>A0A0B7C146</accession>
<feature type="compositionally biased region" description="Low complexity" evidence="1">
    <location>
        <begin position="31"/>
        <end position="52"/>
    </location>
</feature>
<name>A0A0B7C146_9EUPU</name>
<proteinExistence type="predicted"/>
<evidence type="ECO:0000256" key="1">
    <source>
        <dbReference type="SAM" id="MobiDB-lite"/>
    </source>
</evidence>
<evidence type="ECO:0000313" key="2">
    <source>
        <dbReference type="EMBL" id="CEK98160.1"/>
    </source>
</evidence>
<feature type="region of interest" description="Disordered" evidence="1">
    <location>
        <begin position="27"/>
        <end position="84"/>
    </location>
</feature>
<gene>
    <name evidence="2" type="primary">ORF217971</name>
</gene>
<reference evidence="2" key="1">
    <citation type="submission" date="2014-12" db="EMBL/GenBank/DDBJ databases">
        <title>Insight into the proteome of Arion vulgaris.</title>
        <authorList>
            <person name="Aradska J."/>
            <person name="Bulat T."/>
            <person name="Smidak R."/>
            <person name="Sarate P."/>
            <person name="Gangsoo J."/>
            <person name="Sialana F."/>
            <person name="Bilban M."/>
            <person name="Lubec G."/>
        </authorList>
    </citation>
    <scope>NUCLEOTIDE SEQUENCE</scope>
    <source>
        <tissue evidence="2">Skin</tissue>
    </source>
</reference>